<dbReference type="AlphaFoldDB" id="A0A9P6LMR4"/>
<evidence type="ECO:0000313" key="4">
    <source>
        <dbReference type="Proteomes" id="UP000781932"/>
    </source>
</evidence>
<feature type="signal peptide" evidence="2">
    <location>
        <begin position="1"/>
        <end position="25"/>
    </location>
</feature>
<organism evidence="3 4">
    <name type="scientific">Colletotrichum karsti</name>
    <dbReference type="NCBI Taxonomy" id="1095194"/>
    <lineage>
        <taxon>Eukaryota</taxon>
        <taxon>Fungi</taxon>
        <taxon>Dikarya</taxon>
        <taxon>Ascomycota</taxon>
        <taxon>Pezizomycotina</taxon>
        <taxon>Sordariomycetes</taxon>
        <taxon>Hypocreomycetidae</taxon>
        <taxon>Glomerellales</taxon>
        <taxon>Glomerellaceae</taxon>
        <taxon>Colletotrichum</taxon>
        <taxon>Colletotrichum boninense species complex</taxon>
    </lineage>
</organism>
<reference evidence="3" key="2">
    <citation type="submission" date="2020-11" db="EMBL/GenBank/DDBJ databases">
        <title>Whole genome sequencing of Colletotrichum sp.</title>
        <authorList>
            <person name="Li H."/>
        </authorList>
    </citation>
    <scope>NUCLEOTIDE SEQUENCE</scope>
    <source>
        <strain evidence="3">CkLH20</strain>
    </source>
</reference>
<dbReference type="EMBL" id="JAATWM020000009">
    <property type="protein sequence ID" value="KAF9878715.1"/>
    <property type="molecule type" value="Genomic_DNA"/>
</dbReference>
<feature type="chain" id="PRO_5040481070" description="Metal tolerance protein 3" evidence="2">
    <location>
        <begin position="26"/>
        <end position="167"/>
    </location>
</feature>
<dbReference type="OrthoDB" id="3438213at2759"/>
<protein>
    <recommendedName>
        <fullName evidence="5">Metal tolerance protein 3</fullName>
    </recommendedName>
</protein>
<evidence type="ECO:0000256" key="2">
    <source>
        <dbReference type="SAM" id="SignalP"/>
    </source>
</evidence>
<accession>A0A9P6LMR4</accession>
<keyword evidence="1" id="KW-0472">Membrane</keyword>
<reference evidence="3" key="1">
    <citation type="submission" date="2020-03" db="EMBL/GenBank/DDBJ databases">
        <authorList>
            <person name="He L."/>
        </authorList>
    </citation>
    <scope>NUCLEOTIDE SEQUENCE</scope>
    <source>
        <strain evidence="3">CkLH20</strain>
    </source>
</reference>
<evidence type="ECO:0000256" key="1">
    <source>
        <dbReference type="SAM" id="Phobius"/>
    </source>
</evidence>
<proteinExistence type="predicted"/>
<keyword evidence="4" id="KW-1185">Reference proteome</keyword>
<dbReference type="GeneID" id="62159408"/>
<name>A0A9P6LMR4_9PEZI</name>
<sequence length="167" mass="17408">MHNFFLAQLLLAIVAVFANAALGHAINSNPGPAAVVVRQAAPVAANPPSTVMSCADYSRIANLSTIGANSTYRATFFAASPNGNQFNAEVLDTAIAKLPSVIRDPALNEACGNLTALAIVEAERNFTQRIVAQFSNIPVPPPLTTGPIIGVVCLSIVFFCGSWVAMP</sequence>
<evidence type="ECO:0000313" key="3">
    <source>
        <dbReference type="EMBL" id="KAF9878715.1"/>
    </source>
</evidence>
<evidence type="ECO:0008006" key="5">
    <source>
        <dbReference type="Google" id="ProtNLM"/>
    </source>
</evidence>
<gene>
    <name evidence="3" type="ORF">CkaCkLH20_03615</name>
</gene>
<comment type="caution">
    <text evidence="3">The sequence shown here is derived from an EMBL/GenBank/DDBJ whole genome shotgun (WGS) entry which is preliminary data.</text>
</comment>
<keyword evidence="1" id="KW-0812">Transmembrane</keyword>
<dbReference type="RefSeq" id="XP_038748176.1">
    <property type="nucleotide sequence ID" value="XM_038886334.1"/>
</dbReference>
<keyword evidence="2" id="KW-0732">Signal</keyword>
<dbReference type="Proteomes" id="UP000781932">
    <property type="component" value="Unassembled WGS sequence"/>
</dbReference>
<feature type="transmembrane region" description="Helical" evidence="1">
    <location>
        <begin position="148"/>
        <end position="166"/>
    </location>
</feature>
<keyword evidence="1" id="KW-1133">Transmembrane helix</keyword>